<dbReference type="SUPFAM" id="SSF50814">
    <property type="entry name" value="Lipocalins"/>
    <property type="match status" value="1"/>
</dbReference>
<feature type="chain" id="PRO_5004295302" evidence="5">
    <location>
        <begin position="22"/>
        <end position="181"/>
    </location>
</feature>
<keyword evidence="2" id="KW-0964">Secreted</keyword>
<evidence type="ECO:0000256" key="1">
    <source>
        <dbReference type="ARBA" id="ARBA00004613"/>
    </source>
</evidence>
<dbReference type="GO" id="GO:0030682">
    <property type="term" value="P:symbiont-mediated perturbation of host defenses"/>
    <property type="evidence" value="ECO:0007669"/>
    <property type="project" value="InterPro"/>
</dbReference>
<proteinExistence type="evidence at transcript level"/>
<evidence type="ECO:0000256" key="5">
    <source>
        <dbReference type="SAM" id="SignalP"/>
    </source>
</evidence>
<dbReference type="Pfam" id="PF03973">
    <property type="entry name" value="Triabin"/>
    <property type="match status" value="1"/>
</dbReference>
<organism evidence="6">
    <name type="scientific">Rhodnius prolixus</name>
    <name type="common">Triatomid bug</name>
    <dbReference type="NCBI Taxonomy" id="13249"/>
    <lineage>
        <taxon>Eukaryota</taxon>
        <taxon>Metazoa</taxon>
        <taxon>Ecdysozoa</taxon>
        <taxon>Arthropoda</taxon>
        <taxon>Hexapoda</taxon>
        <taxon>Insecta</taxon>
        <taxon>Pterygota</taxon>
        <taxon>Neoptera</taxon>
        <taxon>Paraneoptera</taxon>
        <taxon>Hemiptera</taxon>
        <taxon>Heteroptera</taxon>
        <taxon>Panheteroptera</taxon>
        <taxon>Cimicomorpha</taxon>
        <taxon>Reduviidae</taxon>
        <taxon>Triatominae</taxon>
        <taxon>Rhodnius</taxon>
    </lineage>
</organism>
<sequence length="181" mass="20455" precursor="true">MKTIVALIFLGILTLAHLSSSKKCEAMKNIDSQRFFSGTWFVAHAKNGSSTILCREITLTKNGDTVKSDTKGKFKQGKMKSEYTVHCTGKEKKGKVPFKCTREEADRSIRNNNEYKEDFTVMETDYNSFAVVCTKKEGKEENVLIINKNKDADFPSAAKSTLEKAELKSENLNTRKLYDCK</sequence>
<keyword evidence="3 5" id="KW-0732">Signal</keyword>
<comment type="similarity">
    <text evidence="4">Belongs to the calycin superfamily. Triabin family.</text>
</comment>
<dbReference type="AlphaFoldDB" id="Q7YT06"/>
<evidence type="ECO:0000313" key="6">
    <source>
        <dbReference type="EMBL" id="AAQ20821.1"/>
    </source>
</evidence>
<feature type="signal peptide" evidence="5">
    <location>
        <begin position="1"/>
        <end position="21"/>
    </location>
</feature>
<protein>
    <submittedName>
        <fullName evidence="6">Triabin-like lipocalin 1</fullName>
    </submittedName>
</protein>
<dbReference type="Gene3D" id="2.40.128.20">
    <property type="match status" value="1"/>
</dbReference>
<evidence type="ECO:0000256" key="4">
    <source>
        <dbReference type="ARBA" id="ARBA00034121"/>
    </source>
</evidence>
<name>Q7YT06_RHOPR</name>
<evidence type="ECO:0000256" key="2">
    <source>
        <dbReference type="ARBA" id="ARBA00022525"/>
    </source>
</evidence>
<dbReference type="CDD" id="cd19423">
    <property type="entry name" value="lipocalin_LTBP1-like"/>
    <property type="match status" value="1"/>
</dbReference>
<evidence type="ECO:0000256" key="3">
    <source>
        <dbReference type="ARBA" id="ARBA00022729"/>
    </source>
</evidence>
<dbReference type="InterPro" id="IPR012674">
    <property type="entry name" value="Calycin"/>
</dbReference>
<reference evidence="6" key="2">
    <citation type="journal article" date="2004" name="Insect Biochem. Mol. Biol.">
        <title>Exploring the sialome of the blood-sucking bug Rhodnius prolixus.</title>
        <authorList>
            <person name="Ribeiro J.M."/>
            <person name="Andersen J."/>
            <person name="Silva-Neto M.A."/>
            <person name="Pham V.M."/>
            <person name="Garfield M.K."/>
            <person name="Valenzuela J.G."/>
        </authorList>
    </citation>
    <scope>NUCLEOTIDE SEQUENCE</scope>
    <source>
        <tissue evidence="6">Salivary glands</tissue>
    </source>
</reference>
<dbReference type="InterPro" id="IPR005657">
    <property type="entry name" value="Triabi/Procalin"/>
</dbReference>
<reference evidence="6" key="1">
    <citation type="submission" date="2003-07" db="EMBL/GenBank/DDBJ databases">
        <authorList>
            <person name="Duvall M.R."/>
        </authorList>
    </citation>
    <scope>NUCLEOTIDE SEQUENCE</scope>
    <source>
        <tissue evidence="6">Salivary glands</tissue>
    </source>
</reference>
<dbReference type="EMBL" id="AY340256">
    <property type="protein sequence ID" value="AAQ20821.1"/>
    <property type="molecule type" value="mRNA"/>
</dbReference>
<dbReference type="VEuPathDB" id="VectorBase:RPRC000147"/>
<accession>Q7YT06</accession>
<comment type="subcellular location">
    <subcellularLocation>
        <location evidence="1">Secreted</location>
    </subcellularLocation>
</comment>
<dbReference type="GO" id="GO:0005576">
    <property type="term" value="C:extracellular region"/>
    <property type="evidence" value="ECO:0007669"/>
    <property type="project" value="UniProtKB-SubCell"/>
</dbReference>